<evidence type="ECO:0000256" key="1">
    <source>
        <dbReference type="SAM" id="MobiDB-lite"/>
    </source>
</evidence>
<dbReference type="InterPro" id="IPR021414">
    <property type="entry name" value="DUF3054"/>
</dbReference>
<organism evidence="3 4">
    <name type="scientific">Arthrobacter echini</name>
    <dbReference type="NCBI Taxonomy" id="1529066"/>
    <lineage>
        <taxon>Bacteria</taxon>
        <taxon>Bacillati</taxon>
        <taxon>Actinomycetota</taxon>
        <taxon>Actinomycetes</taxon>
        <taxon>Micrococcales</taxon>
        <taxon>Micrococcaceae</taxon>
        <taxon>Arthrobacter</taxon>
    </lineage>
</organism>
<comment type="caution">
    <text evidence="3">The sequence shown here is derived from an EMBL/GenBank/DDBJ whole genome shotgun (WGS) entry which is preliminary data.</text>
</comment>
<keyword evidence="2" id="KW-0812">Transmembrane</keyword>
<dbReference type="EMBL" id="VSLD01000002">
    <property type="protein sequence ID" value="TYC99353.1"/>
    <property type="molecule type" value="Genomic_DNA"/>
</dbReference>
<feature type="transmembrane region" description="Helical" evidence="2">
    <location>
        <begin position="52"/>
        <end position="71"/>
    </location>
</feature>
<feature type="transmembrane region" description="Helical" evidence="2">
    <location>
        <begin position="21"/>
        <end position="40"/>
    </location>
</feature>
<keyword evidence="2" id="KW-1133">Transmembrane helix</keyword>
<sequence length="142" mass="14818">MARLPDSPAARRPGRRSGPGGAAAWTAADVALILVFATLGRRTHEHGITPAGILQTAWPFLSAYAIAATAVRSWRSARSAWPTGVVLWLGTVAGGLLLRALAGASVALSFQLVTLLVLGGLLLLPRLVGRALARRRSRVPVA</sequence>
<feature type="region of interest" description="Disordered" evidence="1">
    <location>
        <begin position="1"/>
        <end position="22"/>
    </location>
</feature>
<evidence type="ECO:0000313" key="3">
    <source>
        <dbReference type="EMBL" id="TYC99353.1"/>
    </source>
</evidence>
<gene>
    <name evidence="3" type="ORF">FQ377_05045</name>
</gene>
<name>A0A5D0XTY8_9MICC</name>
<accession>A0A5D0XTY8</accession>
<protein>
    <submittedName>
        <fullName evidence="3">DUF3054 domain-containing protein</fullName>
    </submittedName>
</protein>
<evidence type="ECO:0000256" key="2">
    <source>
        <dbReference type="SAM" id="Phobius"/>
    </source>
</evidence>
<evidence type="ECO:0000313" key="4">
    <source>
        <dbReference type="Proteomes" id="UP000323410"/>
    </source>
</evidence>
<keyword evidence="2" id="KW-0472">Membrane</keyword>
<dbReference type="AlphaFoldDB" id="A0A5D0XTY8"/>
<reference evidence="3 4" key="1">
    <citation type="submission" date="2019-08" db="EMBL/GenBank/DDBJ databases">
        <title>Genone of Arthrobacter echini P9.</title>
        <authorList>
            <person name="Bowman J.P."/>
        </authorList>
    </citation>
    <scope>NUCLEOTIDE SEQUENCE [LARGE SCALE GENOMIC DNA]</scope>
    <source>
        <strain evidence="3 4">P9</strain>
    </source>
</reference>
<keyword evidence="4" id="KW-1185">Reference proteome</keyword>
<feature type="transmembrane region" description="Helical" evidence="2">
    <location>
        <begin position="108"/>
        <end position="128"/>
    </location>
</feature>
<dbReference type="Pfam" id="PF11255">
    <property type="entry name" value="DUF3054"/>
    <property type="match status" value="1"/>
</dbReference>
<proteinExistence type="predicted"/>
<dbReference type="RefSeq" id="WP_148600175.1">
    <property type="nucleotide sequence ID" value="NZ_VSLD01000002.1"/>
</dbReference>
<feature type="transmembrane region" description="Helical" evidence="2">
    <location>
        <begin position="83"/>
        <end position="102"/>
    </location>
</feature>
<dbReference type="Proteomes" id="UP000323410">
    <property type="component" value="Unassembled WGS sequence"/>
</dbReference>
<dbReference type="OrthoDB" id="3698172at2"/>